<proteinExistence type="inferred from homology"/>
<dbReference type="Gene3D" id="1.50.40.10">
    <property type="entry name" value="Mitochondrial carrier domain"/>
    <property type="match status" value="1"/>
</dbReference>
<dbReference type="InterPro" id="IPR049562">
    <property type="entry name" value="SLC25A33/36-like"/>
</dbReference>
<gene>
    <name evidence="11" type="ORF">STCU_04595</name>
</gene>
<keyword evidence="8 9" id="KW-0472">Membrane</keyword>
<feature type="repeat" description="Solcar" evidence="9">
    <location>
        <begin position="250"/>
        <end position="335"/>
    </location>
</feature>
<dbReference type="InterPro" id="IPR018108">
    <property type="entry name" value="MCP_transmembrane"/>
</dbReference>
<evidence type="ECO:0000313" key="12">
    <source>
        <dbReference type="Proteomes" id="UP000015354"/>
    </source>
</evidence>
<keyword evidence="5" id="KW-0999">Mitochondrion inner membrane</keyword>
<dbReference type="Proteomes" id="UP000015354">
    <property type="component" value="Unassembled WGS sequence"/>
</dbReference>
<evidence type="ECO:0000256" key="3">
    <source>
        <dbReference type="ARBA" id="ARBA00022692"/>
    </source>
</evidence>
<dbReference type="InterPro" id="IPR002067">
    <property type="entry name" value="MCP"/>
</dbReference>
<dbReference type="GO" id="GO:0015218">
    <property type="term" value="F:pyrimidine nucleotide transmembrane transporter activity"/>
    <property type="evidence" value="ECO:0007669"/>
    <property type="project" value="InterPro"/>
</dbReference>
<evidence type="ECO:0000256" key="10">
    <source>
        <dbReference type="RuleBase" id="RU000488"/>
    </source>
</evidence>
<comment type="similarity">
    <text evidence="10">Belongs to the mitochondrial carrier (TC 2.A.29) family.</text>
</comment>
<dbReference type="InterPro" id="IPR023395">
    <property type="entry name" value="MCP_dom_sf"/>
</dbReference>
<sequence>MSVSVSTSPGYAKNDNRSNVASVFAGGLAGVCSTCVINPLDTVRVRLSAGRHATGQAQNTLLQTIRELTQEGLWHAFSRGLGANILASMPSNAVYLPTYRFLKNTLEPYSSGHRHRAPGAGPQPLAVIPEAVLPLCCAFGAVATTNLTLAPLFVVRTRVQVDDKLTIREVAAQVYRREGARGFYRGTVTNVCGRIVEEGLFWSIFELLRRTTEEGSFAAAPRRPAGGTDLTTNAGSSTSTMKSFWWTSMAMVGLTMFSKLTATSIAYPYNVVMNHLRTVNKHTGQHDFTRVGPTVRHIYRQDGIFGFYKGLSPQLLRSVLSKATQIYSFELAMFMYAQMAERRYERLHQ</sequence>
<dbReference type="PANTHER" id="PTHR45829">
    <property type="entry name" value="MITOCHONDRIAL CARRIER PROTEIN RIM2"/>
    <property type="match status" value="1"/>
</dbReference>
<accession>S9W097</accession>
<dbReference type="PANTHER" id="PTHR45829:SF4">
    <property type="entry name" value="MITOCHONDRIAL CARRIER PROTEIN RIM2"/>
    <property type="match status" value="1"/>
</dbReference>
<comment type="caution">
    <text evidence="11">The sequence shown here is derived from an EMBL/GenBank/DDBJ whole genome shotgun (WGS) entry which is preliminary data.</text>
</comment>
<evidence type="ECO:0000256" key="1">
    <source>
        <dbReference type="ARBA" id="ARBA00004448"/>
    </source>
</evidence>
<evidence type="ECO:0000256" key="7">
    <source>
        <dbReference type="ARBA" id="ARBA00023128"/>
    </source>
</evidence>
<protein>
    <submittedName>
        <fullName evidence="11">Solute carrier family 25, member 33/36</fullName>
    </submittedName>
</protein>
<keyword evidence="4" id="KW-0677">Repeat</keyword>
<keyword evidence="2 10" id="KW-0813">Transport</keyword>
<evidence type="ECO:0000256" key="9">
    <source>
        <dbReference type="PROSITE-ProRule" id="PRU00282"/>
    </source>
</evidence>
<keyword evidence="12" id="KW-1185">Reference proteome</keyword>
<dbReference type="PROSITE" id="PS50920">
    <property type="entry name" value="SOLCAR"/>
    <property type="match status" value="3"/>
</dbReference>
<dbReference type="OrthoDB" id="269120at2759"/>
<name>S9W097_9TRYP</name>
<dbReference type="PRINTS" id="PR00926">
    <property type="entry name" value="MITOCARRIER"/>
</dbReference>
<evidence type="ECO:0000256" key="2">
    <source>
        <dbReference type="ARBA" id="ARBA00022448"/>
    </source>
</evidence>
<feature type="repeat" description="Solcar" evidence="9">
    <location>
        <begin position="17"/>
        <end position="105"/>
    </location>
</feature>
<keyword evidence="7" id="KW-0496">Mitochondrion</keyword>
<keyword evidence="3 9" id="KW-0812">Transmembrane</keyword>
<evidence type="ECO:0000256" key="8">
    <source>
        <dbReference type="ARBA" id="ARBA00023136"/>
    </source>
</evidence>
<evidence type="ECO:0000256" key="6">
    <source>
        <dbReference type="ARBA" id="ARBA00022989"/>
    </source>
</evidence>
<dbReference type="GO" id="GO:0005743">
    <property type="term" value="C:mitochondrial inner membrane"/>
    <property type="evidence" value="ECO:0007669"/>
    <property type="project" value="UniProtKB-SubCell"/>
</dbReference>
<dbReference type="Pfam" id="PF00153">
    <property type="entry name" value="Mito_carr"/>
    <property type="match status" value="3"/>
</dbReference>
<evidence type="ECO:0000313" key="11">
    <source>
        <dbReference type="EMBL" id="EPY29360.1"/>
    </source>
</evidence>
<dbReference type="SUPFAM" id="SSF103506">
    <property type="entry name" value="Mitochondrial carrier"/>
    <property type="match status" value="1"/>
</dbReference>
<dbReference type="GO" id="GO:1990519">
    <property type="term" value="P:pyrimidine nucleotide import into mitochondrion"/>
    <property type="evidence" value="ECO:0007669"/>
    <property type="project" value="TreeGrafter"/>
</dbReference>
<feature type="repeat" description="Solcar" evidence="9">
    <location>
        <begin position="129"/>
        <end position="211"/>
    </location>
</feature>
<keyword evidence="6" id="KW-1133">Transmembrane helix</keyword>
<dbReference type="EMBL" id="ATMH01004595">
    <property type="protein sequence ID" value="EPY29360.1"/>
    <property type="molecule type" value="Genomic_DNA"/>
</dbReference>
<reference evidence="11 12" key="1">
    <citation type="journal article" date="2013" name="PLoS ONE">
        <title>Predicting the Proteins of Angomonas deanei, Strigomonas culicis and Their Respective Endosymbionts Reveals New Aspects of the Trypanosomatidae Family.</title>
        <authorList>
            <person name="Motta M.C."/>
            <person name="Martins A.C."/>
            <person name="de Souza S.S."/>
            <person name="Catta-Preta C.M."/>
            <person name="Silva R."/>
            <person name="Klein C.C."/>
            <person name="de Almeida L.G."/>
            <person name="de Lima Cunha O."/>
            <person name="Ciapina L.P."/>
            <person name="Brocchi M."/>
            <person name="Colabardini A.C."/>
            <person name="de Araujo Lima B."/>
            <person name="Machado C.R."/>
            <person name="de Almeida Soares C.M."/>
            <person name="Probst C.M."/>
            <person name="de Menezes C.B."/>
            <person name="Thompson C.E."/>
            <person name="Bartholomeu D.C."/>
            <person name="Gradia D.F."/>
            <person name="Pavoni D.P."/>
            <person name="Grisard E.C."/>
            <person name="Fantinatti-Garboggini F."/>
            <person name="Marchini F.K."/>
            <person name="Rodrigues-Luiz G.F."/>
            <person name="Wagner G."/>
            <person name="Goldman G.H."/>
            <person name="Fietto J.L."/>
            <person name="Elias M.C."/>
            <person name="Goldman M.H."/>
            <person name="Sagot M.F."/>
            <person name="Pereira M."/>
            <person name="Stoco P.H."/>
            <person name="de Mendonca-Neto R.P."/>
            <person name="Teixeira S.M."/>
            <person name="Maciel T.E."/>
            <person name="de Oliveira Mendes T.A."/>
            <person name="Urmenyi T.P."/>
            <person name="de Souza W."/>
            <person name="Schenkman S."/>
            <person name="de Vasconcelos A.T."/>
        </authorList>
    </citation>
    <scope>NUCLEOTIDE SEQUENCE [LARGE SCALE GENOMIC DNA]</scope>
</reference>
<comment type="subcellular location">
    <subcellularLocation>
        <location evidence="1">Mitochondrion inner membrane</location>
        <topology evidence="1">Multi-pass membrane protein</topology>
    </subcellularLocation>
</comment>
<organism evidence="11 12">
    <name type="scientific">Strigomonas culicis</name>
    <dbReference type="NCBI Taxonomy" id="28005"/>
    <lineage>
        <taxon>Eukaryota</taxon>
        <taxon>Discoba</taxon>
        <taxon>Euglenozoa</taxon>
        <taxon>Kinetoplastea</taxon>
        <taxon>Metakinetoplastina</taxon>
        <taxon>Trypanosomatida</taxon>
        <taxon>Trypanosomatidae</taxon>
        <taxon>Strigomonadinae</taxon>
        <taxon>Strigomonas</taxon>
    </lineage>
</organism>
<dbReference type="AlphaFoldDB" id="S9W097"/>
<evidence type="ECO:0000256" key="5">
    <source>
        <dbReference type="ARBA" id="ARBA00022792"/>
    </source>
</evidence>
<evidence type="ECO:0000256" key="4">
    <source>
        <dbReference type="ARBA" id="ARBA00022737"/>
    </source>
</evidence>